<dbReference type="SUPFAM" id="SSF55326">
    <property type="entry name" value="PurM N-terminal domain-like"/>
    <property type="match status" value="2"/>
</dbReference>
<keyword evidence="5 8" id="KW-0658">Purine biosynthesis</keyword>
<evidence type="ECO:0000259" key="10">
    <source>
        <dbReference type="Pfam" id="PF02769"/>
    </source>
</evidence>
<dbReference type="Gene3D" id="3.30.1330.10">
    <property type="entry name" value="PurM-like, N-terminal domain"/>
    <property type="match status" value="2"/>
</dbReference>
<comment type="catalytic activity">
    <reaction evidence="8">
        <text>N(2)-formyl-N(1)-(5-phospho-beta-D-ribosyl)glycinamide + L-glutamine + ATP + H2O = 2-formamido-N(1)-(5-O-phospho-beta-D-ribosyl)acetamidine + L-glutamate + ADP + phosphate + H(+)</text>
        <dbReference type="Rhea" id="RHEA:17129"/>
        <dbReference type="ChEBI" id="CHEBI:15377"/>
        <dbReference type="ChEBI" id="CHEBI:15378"/>
        <dbReference type="ChEBI" id="CHEBI:29985"/>
        <dbReference type="ChEBI" id="CHEBI:30616"/>
        <dbReference type="ChEBI" id="CHEBI:43474"/>
        <dbReference type="ChEBI" id="CHEBI:58359"/>
        <dbReference type="ChEBI" id="CHEBI:147286"/>
        <dbReference type="ChEBI" id="CHEBI:147287"/>
        <dbReference type="ChEBI" id="CHEBI:456216"/>
        <dbReference type="EC" id="6.3.5.3"/>
    </reaction>
</comment>
<feature type="binding site" evidence="8">
    <location>
        <begin position="99"/>
        <end position="102"/>
    </location>
    <ligand>
        <name>substrate</name>
    </ligand>
</feature>
<reference evidence="12 13" key="1">
    <citation type="submission" date="2014-05" db="EMBL/GenBank/DDBJ databases">
        <authorList>
            <person name="Aslett A.Martin."/>
            <person name="De Silva Nishadi"/>
        </authorList>
    </citation>
    <scope>NUCLEOTIDE SEQUENCE [LARGE SCALE GENOMIC DNA]</scope>
</reference>
<feature type="domain" description="PurM-like N-terminal" evidence="9">
    <location>
        <begin position="79"/>
        <end position="194"/>
    </location>
</feature>
<organism evidence="12 13">
    <name type="scientific">Staphylococcus schweitzeri</name>
    <dbReference type="NCBI Taxonomy" id="1654388"/>
    <lineage>
        <taxon>Bacteria</taxon>
        <taxon>Bacillati</taxon>
        <taxon>Bacillota</taxon>
        <taxon>Bacilli</taxon>
        <taxon>Bacillales</taxon>
        <taxon>Staphylococcaceae</taxon>
        <taxon>Staphylococcus</taxon>
    </lineage>
</organism>
<protein>
    <recommendedName>
        <fullName evidence="8">Phosphoribosylformylglycinamidine synthase subunit PurL</fullName>
        <shortName evidence="8">FGAM synthase</shortName>
        <ecNumber evidence="8">6.3.5.3</ecNumber>
    </recommendedName>
    <alternativeName>
        <fullName evidence="8">Formylglycinamide ribonucleotide amidotransferase subunit II</fullName>
        <shortName evidence="8">FGAR amidotransferase II</shortName>
        <shortName evidence="8">FGAR-AT II</shortName>
    </alternativeName>
    <alternativeName>
        <fullName evidence="8">Glutamine amidotransferase PurL</fullName>
    </alternativeName>
    <alternativeName>
        <fullName evidence="8">Phosphoribosylformylglycinamidine synthase subunit II</fullName>
    </alternativeName>
</protein>
<feature type="binding site" evidence="8">
    <location>
        <position position="245"/>
    </location>
    <ligand>
        <name>substrate</name>
    </ligand>
</feature>
<dbReference type="GO" id="GO:0005524">
    <property type="term" value="F:ATP binding"/>
    <property type="evidence" value="ECO:0007669"/>
    <property type="project" value="UniProtKB-UniRule"/>
</dbReference>
<feature type="binding site" evidence="8">
    <location>
        <position position="96"/>
    </location>
    <ligand>
        <name>ATP</name>
        <dbReference type="ChEBI" id="CHEBI:30616"/>
    </ligand>
</feature>
<feature type="binding site" evidence="8">
    <location>
        <position position="495"/>
    </location>
    <ligand>
        <name>ATP</name>
        <dbReference type="ChEBI" id="CHEBI:30616"/>
    </ligand>
</feature>
<feature type="domain" description="PurM-like N-terminal" evidence="9">
    <location>
        <begin position="440"/>
        <end position="557"/>
    </location>
</feature>
<evidence type="ECO:0000256" key="4">
    <source>
        <dbReference type="ARBA" id="ARBA00022741"/>
    </source>
</evidence>
<dbReference type="CDD" id="cd02203">
    <property type="entry name" value="PurL_repeat1"/>
    <property type="match status" value="1"/>
</dbReference>
<dbReference type="CDD" id="cd02204">
    <property type="entry name" value="PurL_repeat2"/>
    <property type="match status" value="1"/>
</dbReference>
<feature type="domain" description="PurM-like C-terminal" evidence="10">
    <location>
        <begin position="569"/>
        <end position="699"/>
    </location>
</feature>
<keyword evidence="4 8" id="KW-0547">Nucleotide-binding</keyword>
<dbReference type="EC" id="6.3.5.3" evidence="8"/>
<dbReference type="FunFam" id="3.30.1330.10:FF:000004">
    <property type="entry name" value="Phosphoribosylformylglycinamidine synthase subunit PurL"/>
    <property type="match status" value="1"/>
</dbReference>
<feature type="binding site" evidence="8">
    <location>
        <position position="535"/>
    </location>
    <ligand>
        <name>substrate</name>
    </ligand>
</feature>
<accession>A0A077UIH6</accession>
<dbReference type="Pfam" id="PF02769">
    <property type="entry name" value="AIRS_C"/>
    <property type="match status" value="2"/>
</dbReference>
<dbReference type="AlphaFoldDB" id="A0A077UIH6"/>
<feature type="binding site" evidence="8">
    <location>
        <position position="98"/>
    </location>
    <ligand>
        <name>Mg(2+)</name>
        <dbReference type="ChEBI" id="CHEBI:18420"/>
        <label>1</label>
    </ligand>
</feature>
<evidence type="ECO:0000256" key="7">
    <source>
        <dbReference type="ARBA" id="ARBA00022842"/>
    </source>
</evidence>
<dbReference type="InterPro" id="IPR036676">
    <property type="entry name" value="PurM-like_C_sf"/>
</dbReference>
<dbReference type="GO" id="GO:0004642">
    <property type="term" value="F:phosphoribosylformylglycinamidine synthase activity"/>
    <property type="evidence" value="ECO:0007669"/>
    <property type="project" value="UniProtKB-UniRule"/>
</dbReference>
<keyword evidence="3 8" id="KW-0479">Metal-binding</keyword>
<dbReference type="GO" id="GO:0006189">
    <property type="term" value="P:'de novo' IMP biosynthetic process"/>
    <property type="evidence" value="ECO:0007669"/>
    <property type="project" value="UniProtKB-UniRule"/>
</dbReference>
<dbReference type="UniPathway" id="UPA00074">
    <property type="reaction ID" value="UER00128"/>
</dbReference>
<dbReference type="Proteomes" id="UP000044616">
    <property type="component" value="Unassembled WGS sequence"/>
</dbReference>
<evidence type="ECO:0000256" key="1">
    <source>
        <dbReference type="ARBA" id="ARBA00022490"/>
    </source>
</evidence>
<keyword evidence="7 8" id="KW-0460">Magnesium</keyword>
<comment type="caution">
    <text evidence="8">Lacks conserved residue(s) required for the propagation of feature annotation.</text>
</comment>
<evidence type="ECO:0000256" key="5">
    <source>
        <dbReference type="ARBA" id="ARBA00022755"/>
    </source>
</evidence>
<evidence type="ECO:0000256" key="3">
    <source>
        <dbReference type="ARBA" id="ARBA00022723"/>
    </source>
</evidence>
<dbReference type="NCBIfam" id="NF002290">
    <property type="entry name" value="PRK01213.1"/>
    <property type="match status" value="1"/>
</dbReference>
<dbReference type="EMBL" id="CCEH01000009">
    <property type="protein sequence ID" value="CDR28185.1"/>
    <property type="molecule type" value="Genomic_DNA"/>
</dbReference>
<dbReference type="InterPro" id="IPR010074">
    <property type="entry name" value="PRibForGlyAmidine_synth_PurL"/>
</dbReference>
<evidence type="ECO:0000313" key="13">
    <source>
        <dbReference type="Proteomes" id="UP000044616"/>
    </source>
</evidence>
<dbReference type="Pfam" id="PF18072">
    <property type="entry name" value="FGAR-AT_linker"/>
    <property type="match status" value="1"/>
</dbReference>
<dbReference type="HAMAP" id="MF_00420">
    <property type="entry name" value="PurL_2"/>
    <property type="match status" value="1"/>
</dbReference>
<feature type="binding site" evidence="8">
    <location>
        <position position="121"/>
    </location>
    <ligand>
        <name>substrate</name>
    </ligand>
</feature>
<feature type="binding site" evidence="8">
    <location>
        <position position="533"/>
    </location>
    <ligand>
        <name>Mg(2+)</name>
        <dbReference type="ChEBI" id="CHEBI:18420"/>
        <label>1</label>
    </ligand>
</feature>
<dbReference type="PANTHER" id="PTHR43555">
    <property type="entry name" value="PHOSPHORIBOSYLFORMYLGLYCINAMIDINE SYNTHASE SUBUNIT PURL"/>
    <property type="match status" value="1"/>
</dbReference>
<dbReference type="GO" id="GO:0000287">
    <property type="term" value="F:magnesium ion binding"/>
    <property type="evidence" value="ECO:0007669"/>
    <property type="project" value="UniProtKB-UniRule"/>
</dbReference>
<dbReference type="RefSeq" id="WP_047530569.1">
    <property type="nucleotide sequence ID" value="NZ_CCEH01000009.1"/>
</dbReference>
<dbReference type="InterPro" id="IPR041609">
    <property type="entry name" value="PurL_linker"/>
</dbReference>
<feature type="active site" evidence="8">
    <location>
        <position position="54"/>
    </location>
</feature>
<proteinExistence type="inferred from homology"/>
<comment type="subcellular location">
    <subcellularLocation>
        <location evidence="8">Cytoplasm</location>
    </subcellularLocation>
</comment>
<comment type="pathway">
    <text evidence="8">Purine metabolism; IMP biosynthesis via de novo pathway; 5-amino-1-(5-phospho-D-ribosyl)imidazole from N(2)-formyl-N(1)-(5-phospho-D-ribosyl)glycinamide: step 1/2.</text>
</comment>
<sequence>MSKFIEPSVEEIKLEKVYQDMGLSDQEYEKVCDILGRQPNFTETGIFSVMWSEHCSYKHSKPFLKQFPTTGKHVLMGPGEGAGVVDIGDNQAVVFKVESHNHPSAIEPYQGAATGVGGIIRDIVSIGARPINLLNSLRFGELDNKQNQRLLKGVVKGIGGYGNCIGIPTTAGEIEFDERYDGNPLVNAMCVGVIDHDMIQKGTAKGIGNSVIYVGLKTGRDGIHGATFASEELTEESESKRPSVQIGDPFVGKKLMEATLEAITFDELVGIQDMGAAGLTSSSSEMAAKGGSGLHLRLDQVPTREPGISPYEMMLSETQERMLLVVEKGSEQKFLDLFDKHELDSAVIGEVTDTNRFVLTYEDEIFADIPIEPLADEAPVYVLEGEEKDYNTSKNDYSQIDVKDTFFKLLQHPTLASKHYLYDQYDQQVGANTIIKPGLQASVVRVEGTNKAIASTIDGEARYVYNNPYEGGKMVVAEAYRNLIAVGATPLAMTDCLNYGSPEKKEIYQQLIDSTKGMAEACDILKTPVVSGNVSLYNETKGTSIFPTPVVGMVGLIENVDYLNDFEPQVGDKLYLIGDTKDDFGGSQLEKLIYGKVNHEFEALDLSSEVAKGEAIKTAIRDGKISHVQTVGKGGLLLTLAKISAHYGIGLNTSIDLTNAQLFSETQGRYVVSVKAGETLNIDHAVEIGRLTDSDNFKVTTPFTEVSENISDIKEIWEGAIAQCLTTQD</sequence>
<evidence type="ECO:0000259" key="11">
    <source>
        <dbReference type="Pfam" id="PF18072"/>
    </source>
</evidence>
<dbReference type="InterPro" id="IPR016188">
    <property type="entry name" value="PurM-like_N"/>
</dbReference>
<dbReference type="InterPro" id="IPR036921">
    <property type="entry name" value="PurM-like_N_sf"/>
</dbReference>
<dbReference type="Gene3D" id="3.90.650.10">
    <property type="entry name" value="PurM-like C-terminal domain"/>
    <property type="match status" value="2"/>
</dbReference>
<evidence type="ECO:0000256" key="6">
    <source>
        <dbReference type="ARBA" id="ARBA00022840"/>
    </source>
</evidence>
<feature type="domain" description="Phosphoribosylformylglycinamidine synthase linker" evidence="11">
    <location>
        <begin position="13"/>
        <end position="58"/>
    </location>
</feature>
<evidence type="ECO:0000256" key="2">
    <source>
        <dbReference type="ARBA" id="ARBA00022598"/>
    </source>
</evidence>
<dbReference type="NCBIfam" id="TIGR01736">
    <property type="entry name" value="FGAM_synth_II"/>
    <property type="match status" value="1"/>
</dbReference>
<feature type="binding site" evidence="8">
    <location>
        <position position="532"/>
    </location>
    <ligand>
        <name>ATP</name>
        <dbReference type="ChEBI" id="CHEBI:30616"/>
    </ligand>
</feature>
<feature type="domain" description="PurM-like C-terminal" evidence="10">
    <location>
        <begin position="207"/>
        <end position="361"/>
    </location>
</feature>
<dbReference type="PANTHER" id="PTHR43555:SF1">
    <property type="entry name" value="PHOSPHORIBOSYLFORMYLGLYCINAMIDINE SYNTHASE SUBUNIT PURL"/>
    <property type="match status" value="1"/>
</dbReference>
<dbReference type="InterPro" id="IPR010918">
    <property type="entry name" value="PurM-like_C_dom"/>
</dbReference>
<gene>
    <name evidence="8 12" type="primary">purL</name>
    <name evidence="12" type="ORF">ERS140147_01312</name>
</gene>
<comment type="subunit">
    <text evidence="8">Monomer. Part of the FGAM synthase complex composed of 1 PurL, 1 PurQ and 2 PurS subunits.</text>
</comment>
<comment type="function">
    <text evidence="8">Part of the phosphoribosylformylglycinamidine synthase complex involved in the purines biosynthetic pathway. Catalyzes the ATP-dependent conversion of formylglycinamide ribonucleotide (FGAR) and glutamine to yield formylglycinamidine ribonucleotide (FGAM) and glutamate. The FGAM synthase complex is composed of three subunits. PurQ produces an ammonia molecule by converting glutamine to glutamate. PurL transfers the ammonia molecule to FGAR to form FGAM in an ATP-dependent manner. PurS interacts with PurQ and PurL and is thought to assist in the transfer of the ammonia molecule from PurQ to PurL.</text>
</comment>
<keyword evidence="6 8" id="KW-0067">ATP-binding</keyword>
<dbReference type="SUPFAM" id="SSF56042">
    <property type="entry name" value="PurM C-terminal domain-like"/>
    <property type="match status" value="2"/>
</dbReference>
<feature type="binding site" evidence="8">
    <location>
        <position position="122"/>
    </location>
    <ligand>
        <name>Mg(2+)</name>
        <dbReference type="ChEBI" id="CHEBI:18420"/>
        <label>2</label>
    </ligand>
</feature>
<keyword evidence="2 8" id="KW-0436">Ligase</keyword>
<evidence type="ECO:0000256" key="8">
    <source>
        <dbReference type="HAMAP-Rule" id="MF_00420"/>
    </source>
</evidence>
<feature type="binding site" evidence="8">
    <location>
        <position position="57"/>
    </location>
    <ligand>
        <name>ATP</name>
        <dbReference type="ChEBI" id="CHEBI:30616"/>
    </ligand>
</feature>
<dbReference type="Pfam" id="PF00586">
    <property type="entry name" value="AIRS"/>
    <property type="match status" value="2"/>
</dbReference>
<feature type="active site" description="Proton acceptor" evidence="8">
    <location>
        <position position="100"/>
    </location>
</feature>
<name>A0A077UIH6_9STAP</name>
<feature type="binding site" evidence="8">
    <location>
        <position position="273"/>
    </location>
    <ligand>
        <name>Mg(2+)</name>
        <dbReference type="ChEBI" id="CHEBI:18420"/>
        <label>2</label>
    </ligand>
</feature>
<evidence type="ECO:0000313" key="12">
    <source>
        <dbReference type="EMBL" id="CDR28185.1"/>
    </source>
</evidence>
<dbReference type="GO" id="GO:0005737">
    <property type="term" value="C:cytoplasm"/>
    <property type="evidence" value="ECO:0007669"/>
    <property type="project" value="UniProtKB-SubCell"/>
</dbReference>
<evidence type="ECO:0000259" key="9">
    <source>
        <dbReference type="Pfam" id="PF00586"/>
    </source>
</evidence>
<keyword evidence="1 8" id="KW-0963">Cytoplasm</keyword>
<dbReference type="PIRSF" id="PIRSF001587">
    <property type="entry name" value="FGAM_synthase_II"/>
    <property type="match status" value="1"/>
</dbReference>
<comment type="similarity">
    <text evidence="8">Belongs to the FGAMS family.</text>
</comment>